<gene>
    <name evidence="2" type="ORF">B0H67DRAFT_650326</name>
</gene>
<evidence type="ECO:0000313" key="3">
    <source>
        <dbReference type="Proteomes" id="UP001172102"/>
    </source>
</evidence>
<keyword evidence="3" id="KW-1185">Reference proteome</keyword>
<proteinExistence type="predicted"/>
<evidence type="ECO:0000256" key="1">
    <source>
        <dbReference type="SAM" id="MobiDB-lite"/>
    </source>
</evidence>
<dbReference type="Proteomes" id="UP001172102">
    <property type="component" value="Unassembled WGS sequence"/>
</dbReference>
<feature type="compositionally biased region" description="Basic and acidic residues" evidence="1">
    <location>
        <begin position="1"/>
        <end position="19"/>
    </location>
</feature>
<accession>A0AA39ZRQ1</accession>
<name>A0AA39ZRQ1_9PEZI</name>
<feature type="compositionally biased region" description="Low complexity" evidence="1">
    <location>
        <begin position="53"/>
        <end position="65"/>
    </location>
</feature>
<evidence type="ECO:0000313" key="2">
    <source>
        <dbReference type="EMBL" id="KAK0702279.1"/>
    </source>
</evidence>
<feature type="region of interest" description="Disordered" evidence="1">
    <location>
        <begin position="1"/>
        <end position="99"/>
    </location>
</feature>
<reference evidence="2" key="1">
    <citation type="submission" date="2023-06" db="EMBL/GenBank/DDBJ databases">
        <title>Genome-scale phylogeny and comparative genomics of the fungal order Sordariales.</title>
        <authorList>
            <consortium name="Lawrence Berkeley National Laboratory"/>
            <person name="Hensen N."/>
            <person name="Bonometti L."/>
            <person name="Westerberg I."/>
            <person name="Brannstrom I.O."/>
            <person name="Guillou S."/>
            <person name="Cros-Aarteil S."/>
            <person name="Calhoun S."/>
            <person name="Haridas S."/>
            <person name="Kuo A."/>
            <person name="Mondo S."/>
            <person name="Pangilinan J."/>
            <person name="Riley R."/>
            <person name="Labutti K."/>
            <person name="Andreopoulos B."/>
            <person name="Lipzen A."/>
            <person name="Chen C."/>
            <person name="Yanf M."/>
            <person name="Daum C."/>
            <person name="Ng V."/>
            <person name="Clum A."/>
            <person name="Steindorff A."/>
            <person name="Ohm R."/>
            <person name="Martin F."/>
            <person name="Silar P."/>
            <person name="Natvig D."/>
            <person name="Lalanne C."/>
            <person name="Gautier V."/>
            <person name="Ament-Velasquez S.L."/>
            <person name="Kruys A."/>
            <person name="Hutchinson M.I."/>
            <person name="Powell A.J."/>
            <person name="Barry K."/>
            <person name="Miller A.N."/>
            <person name="Grigoriev I.V."/>
            <person name="Debuchy R."/>
            <person name="Gladieux P."/>
            <person name="Thoren M.H."/>
            <person name="Johannesson H."/>
        </authorList>
    </citation>
    <scope>NUCLEOTIDE SEQUENCE</scope>
    <source>
        <strain evidence="2">SMH4607-1</strain>
    </source>
</reference>
<organism evidence="2 3">
    <name type="scientific">Lasiosphaeris hirsuta</name>
    <dbReference type="NCBI Taxonomy" id="260670"/>
    <lineage>
        <taxon>Eukaryota</taxon>
        <taxon>Fungi</taxon>
        <taxon>Dikarya</taxon>
        <taxon>Ascomycota</taxon>
        <taxon>Pezizomycotina</taxon>
        <taxon>Sordariomycetes</taxon>
        <taxon>Sordariomycetidae</taxon>
        <taxon>Sordariales</taxon>
        <taxon>Lasiosphaeriaceae</taxon>
        <taxon>Lasiosphaeris</taxon>
    </lineage>
</organism>
<feature type="compositionally biased region" description="Pro residues" evidence="1">
    <location>
        <begin position="66"/>
        <end position="77"/>
    </location>
</feature>
<sequence length="145" mass="16596">MDFRMDIDMNPRKRFRDDEPTLDAEEGPATKKTRQSPETETHMQSDAFAFARDPMSISMSDSIFDPPSPSDSAPSPPASISDDENTSSFQQPTLPQPQSTIISALNHTRRNQHYIGQGYPLSWLYSTSHVSAPYSYIHSYFRRWY</sequence>
<feature type="compositionally biased region" description="Polar residues" evidence="1">
    <location>
        <begin position="86"/>
        <end position="99"/>
    </location>
</feature>
<protein>
    <submittedName>
        <fullName evidence="2">Uncharacterized protein</fullName>
    </submittedName>
</protein>
<comment type="caution">
    <text evidence="2">The sequence shown here is derived from an EMBL/GenBank/DDBJ whole genome shotgun (WGS) entry which is preliminary data.</text>
</comment>
<dbReference type="EMBL" id="JAUKUA010000009">
    <property type="protein sequence ID" value="KAK0702279.1"/>
    <property type="molecule type" value="Genomic_DNA"/>
</dbReference>
<dbReference type="AlphaFoldDB" id="A0AA39ZRQ1"/>